<dbReference type="InterPro" id="IPR027417">
    <property type="entry name" value="P-loop_NTPase"/>
</dbReference>
<keyword evidence="1" id="KW-0028">Amino-acid biosynthesis</keyword>
<evidence type="ECO:0008006" key="8">
    <source>
        <dbReference type="Google" id="ProtNLM"/>
    </source>
</evidence>
<dbReference type="InterPro" id="IPR031322">
    <property type="entry name" value="Shikimate/glucono_kinase"/>
</dbReference>
<protein>
    <recommendedName>
        <fullName evidence="8">Shikimate kinase</fullName>
    </recommendedName>
</protein>
<evidence type="ECO:0000256" key="6">
    <source>
        <dbReference type="ARBA" id="ARBA00023141"/>
    </source>
</evidence>
<dbReference type="SUPFAM" id="SSF52540">
    <property type="entry name" value="P-loop containing nucleoside triphosphate hydrolases"/>
    <property type="match status" value="1"/>
</dbReference>
<accession>A0A383AUG8</accession>
<keyword evidence="5" id="KW-0067">ATP-binding</keyword>
<evidence type="ECO:0000256" key="2">
    <source>
        <dbReference type="ARBA" id="ARBA00022679"/>
    </source>
</evidence>
<dbReference type="PANTHER" id="PTHR21087">
    <property type="entry name" value="SHIKIMATE KINASE"/>
    <property type="match status" value="1"/>
</dbReference>
<dbReference type="PANTHER" id="PTHR21087:SF16">
    <property type="entry name" value="SHIKIMATE KINASE 1, CHLOROPLASTIC"/>
    <property type="match status" value="1"/>
</dbReference>
<dbReference type="GO" id="GO:0008652">
    <property type="term" value="P:amino acid biosynthetic process"/>
    <property type="evidence" value="ECO:0007669"/>
    <property type="project" value="UniProtKB-KW"/>
</dbReference>
<evidence type="ECO:0000256" key="5">
    <source>
        <dbReference type="ARBA" id="ARBA00022840"/>
    </source>
</evidence>
<dbReference type="InterPro" id="IPR000623">
    <property type="entry name" value="Shikimate_kinase/TSH1"/>
</dbReference>
<keyword evidence="6" id="KW-0057">Aromatic amino acid biosynthesis</keyword>
<dbReference type="GO" id="GO:0005829">
    <property type="term" value="C:cytosol"/>
    <property type="evidence" value="ECO:0007669"/>
    <property type="project" value="TreeGrafter"/>
</dbReference>
<keyword evidence="3" id="KW-0547">Nucleotide-binding</keyword>
<evidence type="ECO:0000256" key="3">
    <source>
        <dbReference type="ARBA" id="ARBA00022741"/>
    </source>
</evidence>
<dbReference type="CDD" id="cd00464">
    <property type="entry name" value="SK"/>
    <property type="match status" value="1"/>
</dbReference>
<dbReference type="GO" id="GO:0004765">
    <property type="term" value="F:shikimate kinase activity"/>
    <property type="evidence" value="ECO:0007669"/>
    <property type="project" value="TreeGrafter"/>
</dbReference>
<reference evidence="7" key="1">
    <citation type="submission" date="2018-05" db="EMBL/GenBank/DDBJ databases">
        <authorList>
            <person name="Lanie J.A."/>
            <person name="Ng W.-L."/>
            <person name="Kazmierczak K.M."/>
            <person name="Andrzejewski T.M."/>
            <person name="Davidsen T.M."/>
            <person name="Wayne K.J."/>
            <person name="Tettelin H."/>
            <person name="Glass J.I."/>
            <person name="Rusch D."/>
            <person name="Podicherti R."/>
            <person name="Tsui H.-C.T."/>
            <person name="Winkler M.E."/>
        </authorList>
    </citation>
    <scope>NUCLEOTIDE SEQUENCE</scope>
</reference>
<dbReference type="PRINTS" id="PR01100">
    <property type="entry name" value="SHIKIMTKNASE"/>
</dbReference>
<keyword evidence="4" id="KW-0418">Kinase</keyword>
<keyword evidence="2" id="KW-0808">Transferase</keyword>
<organism evidence="7">
    <name type="scientific">marine metagenome</name>
    <dbReference type="NCBI Taxonomy" id="408172"/>
    <lineage>
        <taxon>unclassified sequences</taxon>
        <taxon>metagenomes</taxon>
        <taxon>ecological metagenomes</taxon>
    </lineage>
</organism>
<dbReference type="Gene3D" id="3.40.50.300">
    <property type="entry name" value="P-loop containing nucleotide triphosphate hydrolases"/>
    <property type="match status" value="1"/>
</dbReference>
<feature type="non-terminal residue" evidence="7">
    <location>
        <position position="153"/>
    </location>
</feature>
<name>A0A383AUG8_9ZZZZ</name>
<dbReference type="GO" id="GO:0009073">
    <property type="term" value="P:aromatic amino acid family biosynthetic process"/>
    <property type="evidence" value="ECO:0007669"/>
    <property type="project" value="UniProtKB-KW"/>
</dbReference>
<dbReference type="GO" id="GO:0005524">
    <property type="term" value="F:ATP binding"/>
    <property type="evidence" value="ECO:0007669"/>
    <property type="project" value="UniProtKB-KW"/>
</dbReference>
<dbReference type="EMBL" id="UINC01194899">
    <property type="protein sequence ID" value="SVE11213.1"/>
    <property type="molecule type" value="Genomic_DNA"/>
</dbReference>
<gene>
    <name evidence="7" type="ORF">METZ01_LOCUS464067</name>
</gene>
<sequence length="153" mass="17845">MKLNNKNIIFIGMPSVGKSYWGKIISDIYNINFIDGDTLMEDNYGKKLGIILKELGEEKFCKYEEEILCNLNCHNTIISPGGSVIYSDKIMNHFKKLNSIIIYLYLDIETLRDRLGDLKKRGVVIKPGMTFRDLFKERSILYEKYSDYKVYCT</sequence>
<evidence type="ECO:0000256" key="1">
    <source>
        <dbReference type="ARBA" id="ARBA00022605"/>
    </source>
</evidence>
<proteinExistence type="predicted"/>
<dbReference type="Pfam" id="PF01202">
    <property type="entry name" value="SKI"/>
    <property type="match status" value="1"/>
</dbReference>
<evidence type="ECO:0000313" key="7">
    <source>
        <dbReference type="EMBL" id="SVE11213.1"/>
    </source>
</evidence>
<evidence type="ECO:0000256" key="4">
    <source>
        <dbReference type="ARBA" id="ARBA00022777"/>
    </source>
</evidence>
<dbReference type="AlphaFoldDB" id="A0A383AUG8"/>